<dbReference type="InterPro" id="IPR047640">
    <property type="entry name" value="RpiR-like"/>
</dbReference>
<keyword evidence="1" id="KW-0805">Transcription regulation</keyword>
<dbReference type="CDD" id="cd05013">
    <property type="entry name" value="SIS_RpiR"/>
    <property type="match status" value="1"/>
</dbReference>
<accession>A0A844CXE6</accession>
<dbReference type="SUPFAM" id="SSF46689">
    <property type="entry name" value="Homeodomain-like"/>
    <property type="match status" value="1"/>
</dbReference>
<name>A0A844CXE6_9RHOB</name>
<evidence type="ECO:0000259" key="4">
    <source>
        <dbReference type="PROSITE" id="PS51071"/>
    </source>
</evidence>
<evidence type="ECO:0000256" key="3">
    <source>
        <dbReference type="ARBA" id="ARBA00023163"/>
    </source>
</evidence>
<dbReference type="InterPro" id="IPR000281">
    <property type="entry name" value="HTH_RpiR"/>
</dbReference>
<feature type="domain" description="HTH rpiR-type" evidence="4">
    <location>
        <begin position="21"/>
        <end position="97"/>
    </location>
</feature>
<keyword evidence="3" id="KW-0804">Transcription</keyword>
<organism evidence="5 6">
    <name type="scientific">Roseovarius bejariae</name>
    <dbReference type="NCBI Taxonomy" id="2576383"/>
    <lineage>
        <taxon>Bacteria</taxon>
        <taxon>Pseudomonadati</taxon>
        <taxon>Pseudomonadota</taxon>
        <taxon>Alphaproteobacteria</taxon>
        <taxon>Rhodobacterales</taxon>
        <taxon>Roseobacteraceae</taxon>
        <taxon>Roseovarius</taxon>
    </lineage>
</organism>
<dbReference type="Gene3D" id="3.40.50.10490">
    <property type="entry name" value="Glucose-6-phosphate isomerase like protein, domain 1"/>
    <property type="match status" value="1"/>
</dbReference>
<evidence type="ECO:0000313" key="5">
    <source>
        <dbReference type="EMBL" id="MRU15796.1"/>
    </source>
</evidence>
<dbReference type="GO" id="GO:0097367">
    <property type="term" value="F:carbohydrate derivative binding"/>
    <property type="evidence" value="ECO:0007669"/>
    <property type="project" value="InterPro"/>
</dbReference>
<dbReference type="PANTHER" id="PTHR30514">
    <property type="entry name" value="GLUCOKINASE"/>
    <property type="match status" value="1"/>
</dbReference>
<dbReference type="GO" id="GO:0003700">
    <property type="term" value="F:DNA-binding transcription factor activity"/>
    <property type="evidence" value="ECO:0007669"/>
    <property type="project" value="InterPro"/>
</dbReference>
<dbReference type="InterPro" id="IPR009057">
    <property type="entry name" value="Homeodomain-like_sf"/>
</dbReference>
<proteinExistence type="predicted"/>
<dbReference type="Pfam" id="PF01380">
    <property type="entry name" value="SIS"/>
    <property type="match status" value="1"/>
</dbReference>
<evidence type="ECO:0000313" key="6">
    <source>
        <dbReference type="Proteomes" id="UP000564704"/>
    </source>
</evidence>
<dbReference type="InterPro" id="IPR035472">
    <property type="entry name" value="RpiR-like_SIS"/>
</dbReference>
<evidence type="ECO:0000256" key="2">
    <source>
        <dbReference type="ARBA" id="ARBA00023125"/>
    </source>
</evidence>
<dbReference type="GO" id="GO:1901135">
    <property type="term" value="P:carbohydrate derivative metabolic process"/>
    <property type="evidence" value="ECO:0007669"/>
    <property type="project" value="InterPro"/>
</dbReference>
<dbReference type="InterPro" id="IPR001347">
    <property type="entry name" value="SIS_dom"/>
</dbReference>
<protein>
    <submittedName>
        <fullName evidence="5">MurR/RpiR family transcriptional regulator</fullName>
    </submittedName>
</protein>
<dbReference type="InterPro" id="IPR046348">
    <property type="entry name" value="SIS_dom_sf"/>
</dbReference>
<dbReference type="InterPro" id="IPR036388">
    <property type="entry name" value="WH-like_DNA-bd_sf"/>
</dbReference>
<keyword evidence="6" id="KW-1185">Reference proteome</keyword>
<dbReference type="EMBL" id="SZWE01000001">
    <property type="protein sequence ID" value="MRU15796.1"/>
    <property type="molecule type" value="Genomic_DNA"/>
</dbReference>
<keyword evidence="2" id="KW-0238">DNA-binding</keyword>
<dbReference type="GO" id="GO:0003677">
    <property type="term" value="F:DNA binding"/>
    <property type="evidence" value="ECO:0007669"/>
    <property type="project" value="UniProtKB-KW"/>
</dbReference>
<reference evidence="5 6" key="1">
    <citation type="submission" date="2019-05" db="EMBL/GenBank/DDBJ databases">
        <title>Roseovarius bejariae sp. nov., a moderately halophylic bacterium isolated from a saline soil in Rambla Salada (Murcia).</title>
        <authorList>
            <person name="Castro D.J."/>
            <person name="Gomez-Altuve A."/>
            <person name="Reina J.C."/>
            <person name="Rodriguez M."/>
            <person name="Sampedro I."/>
            <person name="Llamas I."/>
            <person name="Martinez-Checa F."/>
        </authorList>
    </citation>
    <scope>NUCLEOTIDE SEQUENCE [LARGE SCALE GENOMIC DNA]</scope>
    <source>
        <strain evidence="5 6">A21</strain>
    </source>
</reference>
<sequence>MKHHGPSVSGSSDGRIGGLTESFEQKFARNLDGLSEKLRQAGEYVARHPVDTATRSLRTVAHDSGLAPASFSRMARAIGYETYEDVREAMREKIGRRVRSFAERAEDLQNTHSTAQRGFFDAHVSACQTNIATLFQDIDRDLLEMTVERLHKARNVRLLGALGSTGVVEYMAYMANYCTTNWAMVSRMGASLGAGLAGLDASDALIVVTKPPFSTRSIEAADLAAGQGAFVVVITDTPACPALRHASAGFVVPTESPHFYSSYVATIVLVETIIGMIVSRAGPAAREQIAQVEDINRRLGEVWAG</sequence>
<dbReference type="PANTHER" id="PTHR30514:SF18">
    <property type="entry name" value="RPIR-FAMILY TRANSCRIPTIONAL REGULATOR"/>
    <property type="match status" value="1"/>
</dbReference>
<dbReference type="PROSITE" id="PS51071">
    <property type="entry name" value="HTH_RPIR"/>
    <property type="match status" value="1"/>
</dbReference>
<dbReference type="SUPFAM" id="SSF53697">
    <property type="entry name" value="SIS domain"/>
    <property type="match status" value="1"/>
</dbReference>
<evidence type="ECO:0000256" key="1">
    <source>
        <dbReference type="ARBA" id="ARBA00023015"/>
    </source>
</evidence>
<dbReference type="Proteomes" id="UP000564704">
    <property type="component" value="Unassembled WGS sequence"/>
</dbReference>
<dbReference type="AlphaFoldDB" id="A0A844CXE6"/>
<dbReference type="OrthoDB" id="9814676at2"/>
<comment type="caution">
    <text evidence="5">The sequence shown here is derived from an EMBL/GenBank/DDBJ whole genome shotgun (WGS) entry which is preliminary data.</text>
</comment>
<gene>
    <name evidence="5" type="ORF">FDP25_10195</name>
</gene>
<dbReference type="Gene3D" id="1.10.10.10">
    <property type="entry name" value="Winged helix-like DNA-binding domain superfamily/Winged helix DNA-binding domain"/>
    <property type="match status" value="1"/>
</dbReference>